<dbReference type="Pfam" id="PF17389">
    <property type="entry name" value="Bac_rhamnosid6H"/>
    <property type="match status" value="1"/>
</dbReference>
<dbReference type="SUPFAM" id="SSF48208">
    <property type="entry name" value="Six-hairpin glycosidases"/>
    <property type="match status" value="1"/>
</dbReference>
<dbReference type="InterPro" id="IPR008979">
    <property type="entry name" value="Galactose-bd-like_sf"/>
</dbReference>
<sequence length="774" mass="88038">MGRYKSVSTLLIVFVLLVLQSINQRASAQESGASWIGVPLGPSDTVNIWSGYRKNFMLEEVPATAVAKIAVDSKYWLYVNGQMVVFEGGLKRGPNPKDTYYDEVDLKPYLKKGNNQLAILVWYFGKNGFSHNSSGKAALFFELKAGSVMVLTDASWRGKRLVEYKTAPAPIPNFRLPESNIYYDAQIADSTWMKDVEVSPSFAEVLTLGKEGDLPWNKLVKRPIPLFKDFGIRKFETKDIITKGDTLVCKLPYNMQFTPYVRLTGKAGQTVKFLTDNYVHYHGSAENIRGEYITKEGQQQYESLGWINGHYLYVVAPNDVQIQEVGYREIGYNSDFVGAFHSDDVFFNTLWEKARRTLYITMRDTYMDCPDRERAQWTGDAVLEAEEAFYALDTQAHALARKWLYEVLDWQREDGSLFAPVPAGNWDKELPDQILATVGYYGIWTYYLHTGDKKILQDLYPRIQRYLNLWDKYPDGLVKLRAGGWQWGDWGENKDMLLLYNLWYYLALKGSSLMADELGKNDDAQRLKLEMAHFATKFNERFWRNGAYRDPAYTGKTDDRVHALAVLAGIASPAQYKAIQHVFLQEEHASPYMEKYVFEAMFTMGIPTEALARHKKRFASMVNNTYFTTLFEGWGIGSAGYGGGTVNHAWSGGGLTILSAYLCGIRPLSPGYEEILIAPQLGNIRQAAASVTSVKGEVTVDIKEHDKELWLTINIPEGTSGKVVLPVGQYQNVWLNNKRTKQVSTKPNKNKNIYHREDRSLWIAPGKWVIKAQK</sequence>
<dbReference type="Gene3D" id="2.60.420.10">
    <property type="entry name" value="Maltose phosphorylase, domain 3"/>
    <property type="match status" value="1"/>
</dbReference>
<dbReference type="Gene3D" id="2.60.120.260">
    <property type="entry name" value="Galactose-binding domain-like"/>
    <property type="match status" value="1"/>
</dbReference>
<dbReference type="OrthoDB" id="9815108at2"/>
<dbReference type="InterPro" id="IPR035398">
    <property type="entry name" value="Bac_rhamnosid_C"/>
</dbReference>
<dbReference type="EMBL" id="FXAU01000002">
    <property type="protein sequence ID" value="SMG24709.1"/>
    <property type="molecule type" value="Genomic_DNA"/>
</dbReference>
<dbReference type="InterPro" id="IPR008928">
    <property type="entry name" value="6-hairpin_glycosidase_sf"/>
</dbReference>
<dbReference type="InterPro" id="IPR035396">
    <property type="entry name" value="Bac_rhamnosid6H"/>
</dbReference>
<feature type="domain" description="Alpha-L-rhamnosidase six-hairpin glycosidase" evidence="1">
    <location>
        <begin position="337"/>
        <end position="579"/>
    </location>
</feature>
<dbReference type="Proteomes" id="UP000192980">
    <property type="component" value="Unassembled WGS sequence"/>
</dbReference>
<dbReference type="Gene3D" id="1.50.10.10">
    <property type="match status" value="1"/>
</dbReference>
<dbReference type="PANTHER" id="PTHR34987">
    <property type="entry name" value="C, PUTATIVE (AFU_ORTHOLOGUE AFUA_3G02880)-RELATED"/>
    <property type="match status" value="1"/>
</dbReference>
<evidence type="ECO:0000259" key="2">
    <source>
        <dbReference type="Pfam" id="PF17390"/>
    </source>
</evidence>
<dbReference type="GO" id="GO:0005975">
    <property type="term" value="P:carbohydrate metabolic process"/>
    <property type="evidence" value="ECO:0007669"/>
    <property type="project" value="InterPro"/>
</dbReference>
<evidence type="ECO:0000259" key="1">
    <source>
        <dbReference type="Pfam" id="PF17389"/>
    </source>
</evidence>
<name>A0A1X7JAH8_9SPHI</name>
<dbReference type="SUPFAM" id="SSF49785">
    <property type="entry name" value="Galactose-binding domain-like"/>
    <property type="match status" value="1"/>
</dbReference>
<reference evidence="3 4" key="1">
    <citation type="submission" date="2017-04" db="EMBL/GenBank/DDBJ databases">
        <authorList>
            <person name="Afonso C.L."/>
            <person name="Miller P.J."/>
            <person name="Scott M.A."/>
            <person name="Spackman E."/>
            <person name="Goraichik I."/>
            <person name="Dimitrov K.M."/>
            <person name="Suarez D.L."/>
            <person name="Swayne D.E."/>
        </authorList>
    </citation>
    <scope>NUCLEOTIDE SEQUENCE [LARGE SCALE GENOMIC DNA]</scope>
    <source>
        <strain evidence="3 4">DSM 22418</strain>
    </source>
</reference>
<dbReference type="AlphaFoldDB" id="A0A1X7JAH8"/>
<dbReference type="PANTHER" id="PTHR34987:SF2">
    <property type="entry name" value="B, PUTATIVE (AFU_ORTHOLOGUE AFUA_7G05040)-RELATED"/>
    <property type="match status" value="1"/>
</dbReference>
<evidence type="ECO:0000313" key="4">
    <source>
        <dbReference type="Proteomes" id="UP000192980"/>
    </source>
</evidence>
<protein>
    <submittedName>
        <fullName evidence="3">Alpha-L-rhamnosidase</fullName>
    </submittedName>
</protein>
<dbReference type="RefSeq" id="WP_085472424.1">
    <property type="nucleotide sequence ID" value="NZ_FXAU01000002.1"/>
</dbReference>
<proteinExistence type="predicted"/>
<evidence type="ECO:0000313" key="3">
    <source>
        <dbReference type="EMBL" id="SMG24709.1"/>
    </source>
</evidence>
<dbReference type="Pfam" id="PF17390">
    <property type="entry name" value="Bac_rhamnosid_C"/>
    <property type="match status" value="1"/>
</dbReference>
<accession>A0A1X7JAH8</accession>
<dbReference type="STRING" id="561061.SAMN05660862_1674"/>
<organism evidence="3 4">
    <name type="scientific">Sphingobacterium psychroaquaticum</name>
    <dbReference type="NCBI Taxonomy" id="561061"/>
    <lineage>
        <taxon>Bacteria</taxon>
        <taxon>Pseudomonadati</taxon>
        <taxon>Bacteroidota</taxon>
        <taxon>Sphingobacteriia</taxon>
        <taxon>Sphingobacteriales</taxon>
        <taxon>Sphingobacteriaceae</taxon>
        <taxon>Sphingobacterium</taxon>
    </lineage>
</organism>
<gene>
    <name evidence="3" type="ORF">SAMN05660862_1674</name>
</gene>
<feature type="domain" description="Alpha-L-rhamnosidase C-terminal" evidence="2">
    <location>
        <begin position="664"/>
        <end position="733"/>
    </location>
</feature>
<keyword evidence="4" id="KW-1185">Reference proteome</keyword>
<dbReference type="InterPro" id="IPR012341">
    <property type="entry name" value="6hp_glycosidase-like_sf"/>
</dbReference>